<evidence type="ECO:0000256" key="7">
    <source>
        <dbReference type="ARBA" id="ARBA00022989"/>
    </source>
</evidence>
<evidence type="ECO:0000259" key="11">
    <source>
        <dbReference type="Pfam" id="PF12019"/>
    </source>
</evidence>
<dbReference type="Pfam" id="PF07963">
    <property type="entry name" value="N_methyl"/>
    <property type="match status" value="1"/>
</dbReference>
<gene>
    <name evidence="12" type="ORF">GNT65_05335</name>
</gene>
<evidence type="ECO:0000313" key="13">
    <source>
        <dbReference type="Proteomes" id="UP000474778"/>
    </source>
</evidence>
<dbReference type="InterPro" id="IPR012902">
    <property type="entry name" value="N_methyl_site"/>
</dbReference>
<keyword evidence="4" id="KW-0488">Methylation</keyword>
<dbReference type="Proteomes" id="UP000474778">
    <property type="component" value="Unassembled WGS sequence"/>
</dbReference>
<evidence type="ECO:0000256" key="4">
    <source>
        <dbReference type="ARBA" id="ARBA00022481"/>
    </source>
</evidence>
<dbReference type="NCBIfam" id="TIGR02532">
    <property type="entry name" value="IV_pilin_GFxxxE"/>
    <property type="match status" value="1"/>
</dbReference>
<reference evidence="12 13" key="1">
    <citation type="submission" date="2019-12" db="EMBL/GenBank/DDBJ databases">
        <title>Shewanella insulae sp. nov., isolated from a tidal flat.</title>
        <authorList>
            <person name="Yoon J.-H."/>
        </authorList>
    </citation>
    <scope>NUCLEOTIDE SEQUENCE [LARGE SCALE GENOMIC DNA]</scope>
    <source>
        <strain evidence="12 13">JBTF-M18</strain>
    </source>
</reference>
<sequence>MKHHNGFTLIELMVTLAVATILLSTALPNLTELYQAYRADAAVKIIQQTLQYARNTAINYGIRVTVCPIKDNQCTNDWHLGLGVFTDSGTSNQLDGTDKLLMQTGPFDSGDFVYYNRAAARFQPDGLASGTNGTLRYCPGSADSPYSKAVIVNQAGRVRFSKEKNISCNQ</sequence>
<protein>
    <recommendedName>
        <fullName evidence="2">Type II secretion system protein H</fullName>
    </recommendedName>
    <alternativeName>
        <fullName evidence="10">General secretion pathway protein H</fullName>
    </alternativeName>
</protein>
<evidence type="ECO:0000256" key="5">
    <source>
        <dbReference type="ARBA" id="ARBA00022519"/>
    </source>
</evidence>
<proteinExistence type="inferred from homology"/>
<dbReference type="SUPFAM" id="SSF54523">
    <property type="entry name" value="Pili subunits"/>
    <property type="match status" value="1"/>
</dbReference>
<name>A0A6L7HY73_9GAMM</name>
<dbReference type="InterPro" id="IPR045584">
    <property type="entry name" value="Pilin-like"/>
</dbReference>
<dbReference type="GO" id="GO:0005886">
    <property type="term" value="C:plasma membrane"/>
    <property type="evidence" value="ECO:0007669"/>
    <property type="project" value="UniProtKB-SubCell"/>
</dbReference>
<keyword evidence="7" id="KW-1133">Transmembrane helix</keyword>
<evidence type="ECO:0000256" key="8">
    <source>
        <dbReference type="ARBA" id="ARBA00023136"/>
    </source>
</evidence>
<evidence type="ECO:0000313" key="12">
    <source>
        <dbReference type="EMBL" id="MXR68098.1"/>
    </source>
</evidence>
<keyword evidence="13" id="KW-1185">Reference proteome</keyword>
<dbReference type="AlphaFoldDB" id="A0A6L7HY73"/>
<evidence type="ECO:0000256" key="9">
    <source>
        <dbReference type="ARBA" id="ARBA00025772"/>
    </source>
</evidence>
<evidence type="ECO:0000256" key="3">
    <source>
        <dbReference type="ARBA" id="ARBA00022475"/>
    </source>
</evidence>
<feature type="domain" description="General secretion pathway GspH" evidence="11">
    <location>
        <begin position="46"/>
        <end position="156"/>
    </location>
</feature>
<evidence type="ECO:0000256" key="6">
    <source>
        <dbReference type="ARBA" id="ARBA00022692"/>
    </source>
</evidence>
<keyword evidence="3" id="KW-1003">Cell membrane</keyword>
<comment type="caution">
    <text evidence="12">The sequence shown here is derived from an EMBL/GenBank/DDBJ whole genome shotgun (WGS) entry which is preliminary data.</text>
</comment>
<accession>A0A6L7HY73</accession>
<evidence type="ECO:0000256" key="2">
    <source>
        <dbReference type="ARBA" id="ARBA00021549"/>
    </source>
</evidence>
<organism evidence="12 13">
    <name type="scientific">Shewanella insulae</name>
    <dbReference type="NCBI Taxonomy" id="2681496"/>
    <lineage>
        <taxon>Bacteria</taxon>
        <taxon>Pseudomonadati</taxon>
        <taxon>Pseudomonadota</taxon>
        <taxon>Gammaproteobacteria</taxon>
        <taxon>Alteromonadales</taxon>
        <taxon>Shewanellaceae</taxon>
        <taxon>Shewanella</taxon>
    </lineage>
</organism>
<dbReference type="GO" id="GO:0015628">
    <property type="term" value="P:protein secretion by the type II secretion system"/>
    <property type="evidence" value="ECO:0007669"/>
    <property type="project" value="InterPro"/>
</dbReference>
<keyword evidence="5" id="KW-0997">Cell inner membrane</keyword>
<dbReference type="InterPro" id="IPR022346">
    <property type="entry name" value="T2SS_GspH"/>
</dbReference>
<comment type="similarity">
    <text evidence="9">Belongs to the GSP H family.</text>
</comment>
<dbReference type="RefSeq" id="WP_160794121.1">
    <property type="nucleotide sequence ID" value="NZ_CANMWR010000001.1"/>
</dbReference>
<evidence type="ECO:0000256" key="10">
    <source>
        <dbReference type="ARBA" id="ARBA00030775"/>
    </source>
</evidence>
<comment type="subcellular location">
    <subcellularLocation>
        <location evidence="1">Cell inner membrane</location>
        <topology evidence="1">Single-pass membrane protein</topology>
    </subcellularLocation>
</comment>
<keyword evidence="6" id="KW-0812">Transmembrane</keyword>
<dbReference type="Gene3D" id="3.55.40.10">
    <property type="entry name" value="minor pseudopilin epsh domain"/>
    <property type="match status" value="1"/>
</dbReference>
<evidence type="ECO:0000256" key="1">
    <source>
        <dbReference type="ARBA" id="ARBA00004377"/>
    </source>
</evidence>
<keyword evidence="8" id="KW-0472">Membrane</keyword>
<dbReference type="Pfam" id="PF12019">
    <property type="entry name" value="GspH"/>
    <property type="match status" value="1"/>
</dbReference>
<dbReference type="GO" id="GO:0015627">
    <property type="term" value="C:type II protein secretion system complex"/>
    <property type="evidence" value="ECO:0007669"/>
    <property type="project" value="InterPro"/>
</dbReference>
<dbReference type="EMBL" id="WRPA01000003">
    <property type="protein sequence ID" value="MXR68098.1"/>
    <property type="molecule type" value="Genomic_DNA"/>
</dbReference>